<sequence>MPGRAAGRCWSFCLLYTFNMGWFCAGKLVPVGLFVNLRFAQRYEAAECGEDYEVYGGLVKLQSFSIPLRRPLVYRDSFVELG</sequence>
<dbReference type="RefSeq" id="XP_067474882.1">
    <property type="nucleotide sequence ID" value="XM_067623111.1"/>
</dbReference>
<dbReference type="VEuPathDB" id="FungiDB:ASPBRDRAFT_333605"/>
<reference evidence="2" key="1">
    <citation type="journal article" date="2017" name="Genome Biol.">
        <title>Comparative genomics reveals high biological diversity and specific adaptations in the industrially and medically important fungal genus Aspergillus.</title>
        <authorList>
            <person name="de Vries R.P."/>
            <person name="Riley R."/>
            <person name="Wiebenga A."/>
            <person name="Aguilar-Osorio G."/>
            <person name="Amillis S."/>
            <person name="Uchima C.A."/>
            <person name="Anderluh G."/>
            <person name="Asadollahi M."/>
            <person name="Askin M."/>
            <person name="Barry K."/>
            <person name="Battaglia E."/>
            <person name="Bayram O."/>
            <person name="Benocci T."/>
            <person name="Braus-Stromeyer S.A."/>
            <person name="Caldana C."/>
            <person name="Canovas D."/>
            <person name="Cerqueira G.C."/>
            <person name="Chen F."/>
            <person name="Chen W."/>
            <person name="Choi C."/>
            <person name="Clum A."/>
            <person name="Dos Santos R.A."/>
            <person name="Damasio A.R."/>
            <person name="Diallinas G."/>
            <person name="Emri T."/>
            <person name="Fekete E."/>
            <person name="Flipphi M."/>
            <person name="Freyberg S."/>
            <person name="Gallo A."/>
            <person name="Gournas C."/>
            <person name="Habgood R."/>
            <person name="Hainaut M."/>
            <person name="Harispe M.L."/>
            <person name="Henrissat B."/>
            <person name="Hilden K.S."/>
            <person name="Hope R."/>
            <person name="Hossain A."/>
            <person name="Karabika E."/>
            <person name="Karaffa L."/>
            <person name="Karanyi Z."/>
            <person name="Krasevec N."/>
            <person name="Kuo A."/>
            <person name="Kusch H."/>
            <person name="LaButti K."/>
            <person name="Lagendijk E.L."/>
            <person name="Lapidus A."/>
            <person name="Levasseur A."/>
            <person name="Lindquist E."/>
            <person name="Lipzen A."/>
            <person name="Logrieco A.F."/>
            <person name="MacCabe A."/>
            <person name="Maekelae M.R."/>
            <person name="Malavazi I."/>
            <person name="Melin P."/>
            <person name="Meyer V."/>
            <person name="Mielnichuk N."/>
            <person name="Miskei M."/>
            <person name="Molnar A.P."/>
            <person name="Mule G."/>
            <person name="Ngan C.Y."/>
            <person name="Orejas M."/>
            <person name="Orosz E."/>
            <person name="Ouedraogo J.P."/>
            <person name="Overkamp K.M."/>
            <person name="Park H.-S."/>
            <person name="Perrone G."/>
            <person name="Piumi F."/>
            <person name="Punt P.J."/>
            <person name="Ram A.F."/>
            <person name="Ramon A."/>
            <person name="Rauscher S."/>
            <person name="Record E."/>
            <person name="Riano-Pachon D.M."/>
            <person name="Robert V."/>
            <person name="Roehrig J."/>
            <person name="Ruller R."/>
            <person name="Salamov A."/>
            <person name="Salih N.S."/>
            <person name="Samson R.A."/>
            <person name="Sandor E."/>
            <person name="Sanguinetti M."/>
            <person name="Schuetze T."/>
            <person name="Sepcic K."/>
            <person name="Shelest E."/>
            <person name="Sherlock G."/>
            <person name="Sophianopoulou V."/>
            <person name="Squina F.M."/>
            <person name="Sun H."/>
            <person name="Susca A."/>
            <person name="Todd R.B."/>
            <person name="Tsang A."/>
            <person name="Unkles S.E."/>
            <person name="van de Wiele N."/>
            <person name="van Rossen-Uffink D."/>
            <person name="Oliveira J.V."/>
            <person name="Vesth T.C."/>
            <person name="Visser J."/>
            <person name="Yu J.-H."/>
            <person name="Zhou M."/>
            <person name="Andersen M.R."/>
            <person name="Archer D.B."/>
            <person name="Baker S.E."/>
            <person name="Benoit I."/>
            <person name="Brakhage A.A."/>
            <person name="Braus G.H."/>
            <person name="Fischer R."/>
            <person name="Frisvad J.C."/>
            <person name="Goldman G.H."/>
            <person name="Houbraken J."/>
            <person name="Oakley B."/>
            <person name="Pocsi I."/>
            <person name="Scazzocchio C."/>
            <person name="Seiboth B."/>
            <person name="vanKuyk P.A."/>
            <person name="Wortman J."/>
            <person name="Dyer P.S."/>
            <person name="Grigoriev I.V."/>
        </authorList>
    </citation>
    <scope>NUCLEOTIDE SEQUENCE [LARGE SCALE GENOMIC DNA]</scope>
    <source>
        <strain evidence="2">CBS 101740 / IMI 381727 / IBT 21946</strain>
    </source>
</reference>
<evidence type="ECO:0000313" key="1">
    <source>
        <dbReference type="EMBL" id="OJJ67633.1"/>
    </source>
</evidence>
<organism evidence="1 2">
    <name type="scientific">Aspergillus brasiliensis (strain CBS 101740 / IMI 381727 / IBT 21946)</name>
    <dbReference type="NCBI Taxonomy" id="767769"/>
    <lineage>
        <taxon>Eukaryota</taxon>
        <taxon>Fungi</taxon>
        <taxon>Dikarya</taxon>
        <taxon>Ascomycota</taxon>
        <taxon>Pezizomycotina</taxon>
        <taxon>Eurotiomycetes</taxon>
        <taxon>Eurotiomycetidae</taxon>
        <taxon>Eurotiales</taxon>
        <taxon>Aspergillaceae</taxon>
        <taxon>Aspergillus</taxon>
        <taxon>Aspergillus subgen. Circumdati</taxon>
    </lineage>
</organism>
<name>A0A1L9U7T5_ASPBC</name>
<dbReference type="Proteomes" id="UP000184499">
    <property type="component" value="Unassembled WGS sequence"/>
</dbReference>
<dbReference type="EMBL" id="KV878693">
    <property type="protein sequence ID" value="OJJ67633.1"/>
    <property type="molecule type" value="Genomic_DNA"/>
</dbReference>
<proteinExistence type="predicted"/>
<accession>A0A1L9U7T5</accession>
<protein>
    <submittedName>
        <fullName evidence="1">Uncharacterized protein</fullName>
    </submittedName>
</protein>
<keyword evidence="2" id="KW-1185">Reference proteome</keyword>
<evidence type="ECO:0000313" key="2">
    <source>
        <dbReference type="Proteomes" id="UP000184499"/>
    </source>
</evidence>
<dbReference type="AlphaFoldDB" id="A0A1L9U7T5"/>
<gene>
    <name evidence="1" type="ORF">ASPBRDRAFT_333605</name>
</gene>
<dbReference type="GeneID" id="93575599"/>